<dbReference type="AlphaFoldDB" id="K6ZI22"/>
<dbReference type="OrthoDB" id="2078692at2"/>
<evidence type="ECO:0000313" key="2">
    <source>
        <dbReference type="Proteomes" id="UP000006322"/>
    </source>
</evidence>
<comment type="caution">
    <text evidence="1">The sequence shown here is derived from an EMBL/GenBank/DDBJ whole genome shotgun (WGS) entry which is preliminary data.</text>
</comment>
<dbReference type="Proteomes" id="UP000006322">
    <property type="component" value="Unassembled WGS sequence"/>
</dbReference>
<organism evidence="1 2">
    <name type="scientific">Paraglaciecola polaris LMG 21857</name>
    <dbReference type="NCBI Taxonomy" id="1129793"/>
    <lineage>
        <taxon>Bacteria</taxon>
        <taxon>Pseudomonadati</taxon>
        <taxon>Pseudomonadota</taxon>
        <taxon>Gammaproteobacteria</taxon>
        <taxon>Alteromonadales</taxon>
        <taxon>Alteromonadaceae</taxon>
        <taxon>Paraglaciecola</taxon>
    </lineage>
</organism>
<reference evidence="2" key="1">
    <citation type="journal article" date="2014" name="Environ. Microbiol.">
        <title>Comparative genomics of the marine bacterial genus Glaciecola reveals the high degree of genomic diversity and genomic characteristic for cold adaptation.</title>
        <authorList>
            <person name="Qin Q.L."/>
            <person name="Xie B.B."/>
            <person name="Yu Y."/>
            <person name="Shu Y.L."/>
            <person name="Rong J.C."/>
            <person name="Zhang Y.J."/>
            <person name="Zhao D.L."/>
            <person name="Chen X.L."/>
            <person name="Zhang X.Y."/>
            <person name="Chen B."/>
            <person name="Zhou B.C."/>
            <person name="Zhang Y.Z."/>
        </authorList>
    </citation>
    <scope>NUCLEOTIDE SEQUENCE [LARGE SCALE GENOMIC DNA]</scope>
    <source>
        <strain evidence="2">LMG 21857</strain>
    </source>
</reference>
<dbReference type="STRING" id="1129793.GPLA_4772"/>
<accession>K6ZI22</accession>
<keyword evidence="2" id="KW-1185">Reference proteome</keyword>
<dbReference type="EMBL" id="BAER01000146">
    <property type="protein sequence ID" value="GAC35646.1"/>
    <property type="molecule type" value="Genomic_DNA"/>
</dbReference>
<evidence type="ECO:0000313" key="1">
    <source>
        <dbReference type="EMBL" id="GAC35646.1"/>
    </source>
</evidence>
<dbReference type="InterPro" id="IPR013762">
    <property type="entry name" value="Integrase-like_cat_sf"/>
</dbReference>
<sequence length="645" mass="73397">MNDETVITLDNEEHKYDASTLPLITVDDVRQQIELIEKSAGSIKNIKAGFNKMLQIGLIDGDRLQEQFSSKGFPLTLLEVKNWVAQNNTNKQWPSFLNDIKQAISGFTFSISDDSSFADTIRFFAYRKLGSHLSDKKIADEIVKSEFLPNVEGQHESLTRLNFANSYVSWLKGRYRSSTGDFQPRFKCMDDFLGAGGRILEKGMFLVLLHRNTGQGGSNGSLSPSLDLPDFIEKEIEVFSRWKIQSSRPKDPVQFSNLNTQKKREIRATNNSPWTIDSDGISNSKNGFKVKVKSAYTYSSCINESLKFNLQSIFDTEFLEGFTSWSLKKGAPGATIKFLEWVISEAKPNTFTSHYSIPEDCHSYNEWIEELSYICFIAKEKINEIKSNYVAMDGKRNVNFIINANDPWSAYFDLVDMIKKIISIKGYSLWSHASYLAFRWMIYAPLRVRNISMLKWLGVVSEKELIRFEENKEIGIFKLAESGEFGVFVHKSHLKNKGSSAAESIYQEFPGMKCDFDNYLKIRERESLKLGVTTELWAFGVSDRAFNGAGGRVRPTHVGNELVKITQQALSVLYPDEHNPGINPHAMRHLAATLFLNDNPENYTGLATLLMDRLDTVIAVYAKINNKQNAKKIREWANKRMTDAI</sequence>
<dbReference type="GO" id="GO:0015074">
    <property type="term" value="P:DNA integration"/>
    <property type="evidence" value="ECO:0007669"/>
    <property type="project" value="InterPro"/>
</dbReference>
<dbReference type="Gene3D" id="1.10.443.10">
    <property type="entry name" value="Intergrase catalytic core"/>
    <property type="match status" value="1"/>
</dbReference>
<proteinExistence type="predicted"/>
<dbReference type="GO" id="GO:0006310">
    <property type="term" value="P:DNA recombination"/>
    <property type="evidence" value="ECO:0007669"/>
    <property type="project" value="InterPro"/>
</dbReference>
<protein>
    <submittedName>
        <fullName evidence="1">Uncharacterized protein</fullName>
    </submittedName>
</protein>
<dbReference type="GO" id="GO:0003677">
    <property type="term" value="F:DNA binding"/>
    <property type="evidence" value="ECO:0007669"/>
    <property type="project" value="InterPro"/>
</dbReference>
<dbReference type="RefSeq" id="WP_007107406.1">
    <property type="nucleotide sequence ID" value="NZ_BAER01000146.1"/>
</dbReference>
<gene>
    <name evidence="1" type="ORF">GPLA_4772</name>
</gene>
<name>K6ZI22_9ALTE</name>